<evidence type="ECO:0000256" key="7">
    <source>
        <dbReference type="ARBA" id="ARBA00023015"/>
    </source>
</evidence>
<dbReference type="GO" id="GO:0003712">
    <property type="term" value="F:transcription coregulator activity"/>
    <property type="evidence" value="ECO:0007669"/>
    <property type="project" value="InterPro"/>
</dbReference>
<feature type="compositionally biased region" description="Pro residues" evidence="13">
    <location>
        <begin position="2945"/>
        <end position="2955"/>
    </location>
</feature>
<evidence type="ECO:0000256" key="2">
    <source>
        <dbReference type="ARBA" id="ARBA00004141"/>
    </source>
</evidence>
<feature type="region of interest" description="Disordered" evidence="13">
    <location>
        <begin position="1875"/>
        <end position="2072"/>
    </location>
</feature>
<evidence type="ECO:0000256" key="9">
    <source>
        <dbReference type="ARBA" id="ARBA00023159"/>
    </source>
</evidence>
<evidence type="ECO:0000256" key="5">
    <source>
        <dbReference type="ARBA" id="ARBA00022692"/>
    </source>
</evidence>
<feature type="compositionally biased region" description="Polar residues" evidence="13">
    <location>
        <begin position="1877"/>
        <end position="1892"/>
    </location>
</feature>
<feature type="compositionally biased region" description="Low complexity" evidence="13">
    <location>
        <begin position="1691"/>
        <end position="1710"/>
    </location>
</feature>
<feature type="compositionally biased region" description="Polar residues" evidence="13">
    <location>
        <begin position="1608"/>
        <end position="1620"/>
    </location>
</feature>
<evidence type="ECO:0000256" key="13">
    <source>
        <dbReference type="SAM" id="MobiDB-lite"/>
    </source>
</evidence>
<dbReference type="GO" id="GO:0005886">
    <property type="term" value="C:plasma membrane"/>
    <property type="evidence" value="ECO:0007669"/>
    <property type="project" value="UniProtKB-ARBA"/>
</dbReference>
<feature type="compositionally biased region" description="Low complexity" evidence="13">
    <location>
        <begin position="2183"/>
        <end position="2206"/>
    </location>
</feature>
<evidence type="ECO:0000313" key="16">
    <source>
        <dbReference type="Proteomes" id="UP001430953"/>
    </source>
</evidence>
<sequence>MAEAVAVESCVKLECTDIPRDVENATADKTAAPRRQPELYRFRATDLLYYASSVTLLFADVATDSIVCVKYLWQGQSTWGCFAISFTILPACVTQLFSLRWHRSDGSLRTIHWLLHLLLLGFLHRYLTLLYAAMHSLKNKSSLSKDKTWVYRQESDICMLHLFESFMGAAPQLILQLYIIAILNHAPLWTSASATASFCSLTWAVSTYVRAMHNISCERSNVTWIALVLQAFWRGGMLLSRIGVLVLAAVFLKTWFFLFLGLHWLFMTIWVILQKTKFCPTVWEERIYNCIIGLIYCFDFFNLRDGRSRYRMLVFYSVITIQNLFFLIMYTLHYKDTVASDTMIAITTVIIGCMLVGLASMSLYYGKFHPSKAEHSSSIKVDTSRSLKLFHRGSLVSLHHSIDISPRTEKEIATDKQSLLTNIAQISDCAEEGIVNRNYNSENESNTSSVRVSTECEKPHSCIGVKHKEEITSCNDNPDNIFTSNASLSSLYPGLPDIDSSRKRRGIYEHDITAQLDWHAPDILNIDLDQFGSLDNSERSNSLTLDSCSKVIGALDIIKNRGKLTTPTPLESSKIFDIEKQRDETMSCVTSIHDYENVCPLGVARPPWCIRSWKGYTDIETYIHDDSVVRDRRRDTLTSTTGTTYSSEYSDGMISQSILKQDDYVDVLTYDLVESKGVKSSYSDSTFSTSTVDDHNASLYVAKPVVFDDRGGMLALDTIMEERDDSSLSDEKFQHGTESSRDSASTLVSTIDQIRRYTAENSPRHIYHTTGTQWEDINPKNLMARAHFAKVLFDNDLRNASANGSIDLTTRDIEKREIDAIREFVRCCAIESIKKTPLIDAILSDSPILGSRASKLVRQVTFADGKNNFDTNESDLYVEMSPLVSVENGENLCLTKSVDAKIDEAESIAKKSNLSMISNKSADKENLSPSLSNKQINNIDIIENTNMDDNDKHAWTTERDEKSDMSMCNMRFSLKDKRHLFLEQVLSPVPKLWNKPGQPPSGGGSISDKGKEWQMELLMEKLRSKASTFKPLVETAKNMRMTMLDKRFAIDSIEKNQLQKCLDTLQHSIKVTSFQSMVERLESLARQLGLKFMMSGPPGTEIFISSDMFFLEVLLESTGLVRDVKIHHEGKSEQQSCEALASALSRGDFVDFTTQLEGLASIYQLNADKKVKCKAFSALQSLEADLGVLAQLQTFMKEPFNLVHKSPVGILERRKGGHPMKLTYFVSPYDLIDEENRTYDSLNPDTIIKRKIGHSVTVCMEGSTGHKLPTSSIITVNRSPTGKSTPSYAPLTSTNSSMLPACFVLKLGKKMPICMELVKRIQKVTELECGDISAPHPLLSLIIQHASDGQLDCRNNRGLYVTLPDQQHCYFMTENKNMEGVLVCSIPFTHPAHVPQILVYLRQQALFNCLITSCVRPMARQDPEHTSILEISALSWQHISVSVEHPYEETMATAELDLTDISTLKCRLYGVSMTTNVEQTSDLSGRVLQRCLSIPLTIRVLLKIWEGRSLPAVMNNLTSGNNSSNGSYNLNLGSGGKDQTGQNASGTASSMTDFTNGETKVKQEPGLNNGNGCMGGRQTQQPQSSSNQLQHQQQQQQQQQQSFLDAGTENSIGFPSYSGQSDTTTMNAAGTTTSSSMLNPLQLGALLGQAKNSLTSNSNTNERSKKTRKRKTGTDGLWRSPKRKSDGGDNSATEILLESSSSENSTPLGTPTGGRENLTSETRTSTPTSATSLTSGMDFSNIDTTDILDKSTSDYDLENSERDNEIMEIQHSGTEQQQPQQQQQDIEELLKIRESSSTRKSKKNRSGGSEKSSPTNIFVDETSTSSGNKNLPVPPSVSITPISCGNLEQTNTTNYNSVLTGMGLERRPGIEIIPIASSPSQTNLPSSITITPITGPASSTKTSGLTSTTDDRQRSERKSSGGKSSSSSSKSSSEDNKSGGNKLEKRRKRKREESPMGPPDKVPSGGKQQQDPLLKPVSVSIKPSTEQSPPSGGNTGVGLSCSSSRPTSPAAVRKFSPSPTHSSSLASLVGKSSPTLKTSQTAGTTCGKPVQSPKHSPVYGSSPKHNTSNVPVVPISVPMSLSVSTVPNTVGNVPSVAVSVPVPVPASASPKHGNTSSPKHGSSAASSGKPSMSALKSAANSPSSKSSGSNTSDTTTTPSKVKSSSSSSGKDSSSRGDKERRTSSVGSSSGSSGHQSPKTKSSSSKLKQLEVIPSSASEATQVSSLQASGGSTPPSGQVDAASKSAIAAQQARNRKSSLNAVIDKLKNAQHCTETDACGNGGGTVKGSGSSGLGGGSTSGISNPGQKEKSIGSGGSSSSGGKTVAEGGKSSCIAKNVSVDTKNPAEYMVKHSSDGIKITINKTRTKDSKQSTGNLKLSSGTMTASTSSSSSLSVASSSSSSSSNVIAGSNGSPKTHTGLKPGVNSGPASKKPQTLQSAQKLLPTKMMLTASGMKSSISSSSATNTGSGANIATAAGSIGGNSLSKSGSSSKASGLPKTSSGATDLSRGRDKPRIPKSGEKGIFASKGLGDARKSSPSTLREESESERAFKLLAAHASISSLPPSLPPQLVMEGLMKQLDTKFQIPKLSARSNVDATDKNKLSDKMSILPDPAKHTLDGLKQEQSKIAGLSNVTVSVSKSLPDDQSKRDHSQNKSDNLSIATSAAASMSMNLVGENAGLMLPPQSAGDSDIPTNLCIQPIADEPSRDSCKDLGLRQTSSGQQFLGKVDETGTGGMLSKSSVSDQLTSSGTKSYSTMTGSSISGASSGTVIATESLNLSTKPADQAALQTKYNKITVEEKKQQQASSSLSSSSSASSSSSTSSSASIFSSLGVTAASDGNSSIVITSDNVGGGGNSGGGEQEVTAAAAEMLLDFSAANKDSMTKGTHSLPTSLTQHHLTTIPERAMTQAAPTVRRNTPPPPPPPPPLPAPFPPAASPSVSVHIVKSPAPSPRVIPPSPHSSASPCITDDELMDEALVGLGK</sequence>
<feature type="compositionally biased region" description="Low complexity" evidence="13">
    <location>
        <begin position="1578"/>
        <end position="1602"/>
    </location>
</feature>
<feature type="region of interest" description="Disordered" evidence="13">
    <location>
        <begin position="2272"/>
        <end position="2544"/>
    </location>
</feature>
<dbReference type="PANTHER" id="PTHR12881:SF10">
    <property type="entry name" value="MEDIATOR OF RNA POLYMERASE II TRANSCRIPTION SUBUNIT 1"/>
    <property type="match status" value="1"/>
</dbReference>
<comment type="similarity">
    <text evidence="3">Belongs to the Mediator complex subunit 1 family.</text>
</comment>
<feature type="compositionally biased region" description="Polar residues" evidence="13">
    <location>
        <begin position="2034"/>
        <end position="2044"/>
    </location>
</feature>
<dbReference type="Proteomes" id="UP001430953">
    <property type="component" value="Unassembled WGS sequence"/>
</dbReference>
<feature type="transmembrane region" description="Helical" evidence="12">
    <location>
        <begin position="188"/>
        <end position="209"/>
    </location>
</feature>
<dbReference type="Pfam" id="PF09815">
    <property type="entry name" value="XK-related"/>
    <property type="match status" value="1"/>
</dbReference>
<comment type="subcellular location">
    <subcellularLocation>
        <location evidence="2 12">Membrane</location>
        <topology evidence="2 12">Multi-pass membrane protein</topology>
    </subcellularLocation>
    <subcellularLocation>
        <location evidence="1">Nucleus</location>
    </subcellularLocation>
</comment>
<feature type="region of interest" description="Disordered" evidence="13">
    <location>
        <begin position="725"/>
        <end position="745"/>
    </location>
</feature>
<feature type="compositionally biased region" description="Low complexity" evidence="13">
    <location>
        <begin position="2240"/>
        <end position="2251"/>
    </location>
</feature>
<feature type="region of interest" description="Disordered" evidence="13">
    <location>
        <begin position="1518"/>
        <end position="1635"/>
    </location>
</feature>
<feature type="compositionally biased region" description="Low complexity" evidence="13">
    <location>
        <begin position="1921"/>
        <end position="1931"/>
    </location>
</feature>
<keyword evidence="9" id="KW-0010">Activator</keyword>
<dbReference type="GO" id="GO:0016592">
    <property type="term" value="C:mediator complex"/>
    <property type="evidence" value="ECO:0007669"/>
    <property type="project" value="InterPro"/>
</dbReference>
<feature type="transmembrane region" description="Helical" evidence="12">
    <location>
        <begin position="344"/>
        <end position="365"/>
    </location>
</feature>
<feature type="transmembrane region" description="Helical" evidence="12">
    <location>
        <begin position="255"/>
        <end position="273"/>
    </location>
</feature>
<feature type="compositionally biased region" description="Low complexity" evidence="13">
    <location>
        <begin position="2802"/>
        <end position="2820"/>
    </location>
</feature>
<feature type="compositionally biased region" description="Basic and acidic residues" evidence="13">
    <location>
        <begin position="2172"/>
        <end position="2182"/>
    </location>
</feature>
<feature type="compositionally biased region" description="Basic and acidic residues" evidence="13">
    <location>
        <begin position="725"/>
        <end position="741"/>
    </location>
</feature>
<dbReference type="PANTHER" id="PTHR12881">
    <property type="entry name" value="MEDIATOR OF RNA POLYMERASE II TRANSCRIPTION SUBUNIT 1"/>
    <property type="match status" value="1"/>
</dbReference>
<proteinExistence type="inferred from homology"/>
<evidence type="ECO:0000256" key="11">
    <source>
        <dbReference type="ARBA" id="ARBA00023242"/>
    </source>
</evidence>
<evidence type="ECO:0000256" key="6">
    <source>
        <dbReference type="ARBA" id="ARBA00022989"/>
    </source>
</evidence>
<feature type="transmembrane region" description="Helical" evidence="12">
    <location>
        <begin position="113"/>
        <end position="137"/>
    </location>
</feature>
<feature type="compositionally biased region" description="Gly residues" evidence="13">
    <location>
        <begin position="2278"/>
        <end position="2297"/>
    </location>
</feature>
<feature type="compositionally biased region" description="Low complexity" evidence="13">
    <location>
        <begin position="1898"/>
        <end position="1908"/>
    </location>
</feature>
<reference evidence="15 16" key="1">
    <citation type="submission" date="2023-03" db="EMBL/GenBank/DDBJ databases">
        <title>High recombination rates correlate with genetic variation in Cardiocondyla obscurior ants.</title>
        <authorList>
            <person name="Errbii M."/>
        </authorList>
    </citation>
    <scope>NUCLEOTIDE SEQUENCE [LARGE SCALE GENOMIC DNA]</scope>
    <source>
        <strain evidence="15">Alpha-2009</strain>
        <tissue evidence="15">Whole body</tissue>
    </source>
</reference>
<evidence type="ECO:0000259" key="14">
    <source>
        <dbReference type="Pfam" id="PF10744"/>
    </source>
</evidence>
<feature type="transmembrane region" description="Helical" evidence="12">
    <location>
        <begin position="313"/>
        <end position="332"/>
    </location>
</feature>
<dbReference type="InterPro" id="IPR018629">
    <property type="entry name" value="XK-rel"/>
</dbReference>
<feature type="region of interest" description="Disordered" evidence="13">
    <location>
        <begin position="1649"/>
        <end position="1745"/>
    </location>
</feature>
<keyword evidence="10" id="KW-0804">Transcription</keyword>
<evidence type="ECO:0000256" key="12">
    <source>
        <dbReference type="RuleBase" id="RU910716"/>
    </source>
</evidence>
<feature type="transmembrane region" description="Helical" evidence="12">
    <location>
        <begin position="79"/>
        <end position="101"/>
    </location>
</feature>
<feature type="region of interest" description="Disordered" evidence="13">
    <location>
        <begin position="2722"/>
        <end position="2763"/>
    </location>
</feature>
<keyword evidence="7" id="KW-0805">Transcription regulation</keyword>
<evidence type="ECO:0000313" key="15">
    <source>
        <dbReference type="EMBL" id="KAL0119821.1"/>
    </source>
</evidence>
<feature type="compositionally biased region" description="Polar residues" evidence="13">
    <location>
        <begin position="1650"/>
        <end position="1661"/>
    </location>
</feature>
<accession>A0AAW2G1B6</accession>
<feature type="compositionally biased region" description="Low complexity" evidence="13">
    <location>
        <begin position="2752"/>
        <end position="2763"/>
    </location>
</feature>
<feature type="compositionally biased region" description="Low complexity" evidence="13">
    <location>
        <begin position="2479"/>
        <end position="2493"/>
    </location>
</feature>
<feature type="compositionally biased region" description="Low complexity" evidence="13">
    <location>
        <begin position="1621"/>
        <end position="1635"/>
    </location>
</feature>
<feature type="transmembrane region" description="Helical" evidence="12">
    <location>
        <begin position="158"/>
        <end position="182"/>
    </location>
</feature>
<keyword evidence="6 12" id="KW-1133">Transmembrane helix</keyword>
<feature type="compositionally biased region" description="Low complexity" evidence="13">
    <location>
        <begin position="1518"/>
        <end position="1532"/>
    </location>
</feature>
<feature type="compositionally biased region" description="Low complexity" evidence="13">
    <location>
        <begin position="2376"/>
        <end position="2411"/>
    </location>
</feature>
<feature type="compositionally biased region" description="Basic and acidic residues" evidence="13">
    <location>
        <begin position="2639"/>
        <end position="2651"/>
    </location>
</feature>
<feature type="compositionally biased region" description="Polar residues" evidence="13">
    <location>
        <begin position="2214"/>
        <end position="2235"/>
    </location>
</feature>
<feature type="compositionally biased region" description="Polar residues" evidence="13">
    <location>
        <begin position="1539"/>
        <end position="1558"/>
    </location>
</feature>
<dbReference type="EMBL" id="JADYXP020000007">
    <property type="protein sequence ID" value="KAL0119821.1"/>
    <property type="molecule type" value="Genomic_DNA"/>
</dbReference>
<feature type="domain" description="Mediator complex subunit Med1" evidence="14">
    <location>
        <begin position="1059"/>
        <end position="1416"/>
    </location>
</feature>
<feature type="compositionally biased region" description="Basic and acidic residues" evidence="13">
    <location>
        <begin position="2505"/>
        <end position="2518"/>
    </location>
</feature>
<feature type="compositionally biased region" description="Low complexity" evidence="13">
    <location>
        <begin position="2448"/>
        <end position="2468"/>
    </location>
</feature>
<comment type="caution">
    <text evidence="15">The sequence shown here is derived from an EMBL/GenBank/DDBJ whole genome shotgun (WGS) entry which is preliminary data.</text>
</comment>
<dbReference type="InterPro" id="IPR051999">
    <property type="entry name" value="Mediator_complex_subunit_1"/>
</dbReference>
<feature type="region of interest" description="Disordered" evidence="13">
    <location>
        <begin position="1793"/>
        <end position="1834"/>
    </location>
</feature>
<dbReference type="Pfam" id="PF10744">
    <property type="entry name" value="Med1"/>
    <property type="match status" value="1"/>
</dbReference>
<feature type="region of interest" description="Disordered" evidence="13">
    <location>
        <begin position="2102"/>
        <end position="2255"/>
    </location>
</feature>
<feature type="compositionally biased region" description="Pro residues" evidence="13">
    <location>
        <begin position="2914"/>
        <end position="2932"/>
    </location>
</feature>
<organism evidence="15 16">
    <name type="scientific">Cardiocondyla obscurior</name>
    <dbReference type="NCBI Taxonomy" id="286306"/>
    <lineage>
        <taxon>Eukaryota</taxon>
        <taxon>Metazoa</taxon>
        <taxon>Ecdysozoa</taxon>
        <taxon>Arthropoda</taxon>
        <taxon>Hexapoda</taxon>
        <taxon>Insecta</taxon>
        <taxon>Pterygota</taxon>
        <taxon>Neoptera</taxon>
        <taxon>Endopterygota</taxon>
        <taxon>Hymenoptera</taxon>
        <taxon>Apocrita</taxon>
        <taxon>Aculeata</taxon>
        <taxon>Formicoidea</taxon>
        <taxon>Formicidae</taxon>
        <taxon>Myrmicinae</taxon>
        <taxon>Cardiocondyla</taxon>
    </lineage>
</organism>
<feature type="compositionally biased region" description="Basic and acidic residues" evidence="13">
    <location>
        <begin position="1909"/>
        <end position="1919"/>
    </location>
</feature>
<feature type="transmembrane region" description="Helical" evidence="12">
    <location>
        <begin position="285"/>
        <end position="301"/>
    </location>
</feature>
<keyword evidence="5 12" id="KW-0812">Transmembrane</keyword>
<feature type="region of interest" description="Disordered" evidence="13">
    <location>
        <begin position="2796"/>
        <end position="2820"/>
    </location>
</feature>
<evidence type="ECO:0000256" key="3">
    <source>
        <dbReference type="ARBA" id="ARBA00006210"/>
    </source>
</evidence>
<feature type="compositionally biased region" description="Low complexity" evidence="13">
    <location>
        <begin position="2102"/>
        <end position="2171"/>
    </location>
</feature>
<keyword evidence="11" id="KW-0539">Nucleus</keyword>
<evidence type="ECO:0000256" key="1">
    <source>
        <dbReference type="ARBA" id="ARBA00004123"/>
    </source>
</evidence>
<comment type="similarity">
    <text evidence="4 12">Belongs to the XK family.</text>
</comment>
<evidence type="ECO:0000256" key="4">
    <source>
        <dbReference type="ARBA" id="ARBA00008789"/>
    </source>
</evidence>
<feature type="region of interest" description="Disordered" evidence="13">
    <location>
        <begin position="2636"/>
        <end position="2655"/>
    </location>
</feature>
<feature type="compositionally biased region" description="Polar residues" evidence="13">
    <location>
        <begin position="1981"/>
        <end position="1992"/>
    </location>
</feature>
<feature type="region of interest" description="Disordered" evidence="13">
    <location>
        <begin position="2907"/>
        <end position="2966"/>
    </location>
</feature>
<protein>
    <recommendedName>
        <fullName evidence="12">XK-related protein</fullName>
    </recommendedName>
</protein>
<feature type="compositionally biased region" description="Low complexity" evidence="13">
    <location>
        <begin position="1719"/>
        <end position="1735"/>
    </location>
</feature>
<evidence type="ECO:0000256" key="10">
    <source>
        <dbReference type="ARBA" id="ARBA00023163"/>
    </source>
</evidence>
<keyword evidence="16" id="KW-1185">Reference proteome</keyword>
<feature type="compositionally biased region" description="Polar residues" evidence="13">
    <location>
        <begin position="2735"/>
        <end position="2751"/>
    </location>
</feature>
<name>A0AAW2G1B6_9HYME</name>
<feature type="compositionally biased region" description="Basic and acidic residues" evidence="13">
    <location>
        <begin position="2528"/>
        <end position="2544"/>
    </location>
</feature>
<feature type="compositionally biased region" description="Low complexity" evidence="13">
    <location>
        <begin position="2016"/>
        <end position="2033"/>
    </location>
</feature>
<gene>
    <name evidence="15" type="ORF">PUN28_007925</name>
</gene>
<dbReference type="InterPro" id="IPR019680">
    <property type="entry name" value="Mediator_Med1"/>
</dbReference>
<keyword evidence="8 12" id="KW-0472">Membrane</keyword>
<evidence type="ECO:0000256" key="8">
    <source>
        <dbReference type="ARBA" id="ARBA00023136"/>
    </source>
</evidence>
<dbReference type="GO" id="GO:0045944">
    <property type="term" value="P:positive regulation of transcription by RNA polymerase II"/>
    <property type="evidence" value="ECO:0007669"/>
    <property type="project" value="UniProtKB-ARBA"/>
</dbReference>
<feature type="transmembrane region" description="Helical" evidence="12">
    <location>
        <begin position="221"/>
        <end position="249"/>
    </location>
</feature>